<organism evidence="1 2">
    <name type="scientific">Candidatus Defluviibacterium haderslevense</name>
    <dbReference type="NCBI Taxonomy" id="2981993"/>
    <lineage>
        <taxon>Bacteria</taxon>
        <taxon>Pseudomonadati</taxon>
        <taxon>Bacteroidota</taxon>
        <taxon>Saprospiria</taxon>
        <taxon>Saprospirales</taxon>
        <taxon>Saprospiraceae</taxon>
        <taxon>Candidatus Defluviibacterium</taxon>
    </lineage>
</organism>
<proteinExistence type="predicted"/>
<comment type="caution">
    <text evidence="1">The sequence shown here is derived from an EMBL/GenBank/DDBJ whole genome shotgun (WGS) entry which is preliminary data.</text>
</comment>
<dbReference type="Proteomes" id="UP000808349">
    <property type="component" value="Unassembled WGS sequence"/>
</dbReference>
<accession>A0A9D7SB47</accession>
<gene>
    <name evidence="1" type="ORF">IPO85_11970</name>
</gene>
<evidence type="ECO:0000313" key="2">
    <source>
        <dbReference type="Proteomes" id="UP000808349"/>
    </source>
</evidence>
<name>A0A9D7SB47_9BACT</name>
<sequence length="99" mass="11563">MFTLSREPSRDFDQSKWLTNKEDRFEMADDLIKRKVLIDRDSSQIIQLLGIPLVRDSLNLNWIYDMGSGGGGLGFLFHQLRITFDKNKVIKVEHIRIPD</sequence>
<protein>
    <submittedName>
        <fullName evidence="1">Uncharacterized protein</fullName>
    </submittedName>
</protein>
<dbReference type="EMBL" id="JADKFW010000008">
    <property type="protein sequence ID" value="MBK9718206.1"/>
    <property type="molecule type" value="Genomic_DNA"/>
</dbReference>
<dbReference type="AlphaFoldDB" id="A0A9D7SB47"/>
<evidence type="ECO:0000313" key="1">
    <source>
        <dbReference type="EMBL" id="MBK9718206.1"/>
    </source>
</evidence>
<reference evidence="1 2" key="1">
    <citation type="submission" date="2020-10" db="EMBL/GenBank/DDBJ databases">
        <title>Connecting structure to function with the recovery of over 1000 high-quality activated sludge metagenome-assembled genomes encoding full-length rRNA genes using long-read sequencing.</title>
        <authorList>
            <person name="Singleton C.M."/>
            <person name="Petriglieri F."/>
            <person name="Kristensen J.M."/>
            <person name="Kirkegaard R.H."/>
            <person name="Michaelsen T.Y."/>
            <person name="Andersen M.H."/>
            <person name="Karst S.M."/>
            <person name="Dueholm M.S."/>
            <person name="Nielsen P.H."/>
            <person name="Albertsen M."/>
        </authorList>
    </citation>
    <scope>NUCLEOTIDE SEQUENCE [LARGE SCALE GENOMIC DNA]</scope>
    <source>
        <strain evidence="1">Ribe_18-Q3-R11-54_BAT3C.373</strain>
    </source>
</reference>